<dbReference type="AlphaFoldDB" id="A0AAX4NHL0"/>
<dbReference type="KEGG" id="omr:OXIME_001137"/>
<protein>
    <submittedName>
        <fullName evidence="2">DUF835 domain-containing protein</fullName>
    </submittedName>
</protein>
<feature type="domain" description="DUF835" evidence="1">
    <location>
        <begin position="149"/>
        <end position="272"/>
    </location>
</feature>
<dbReference type="RefSeq" id="WP_393970893.1">
    <property type="nucleotide sequence ID" value="NZ_CP133772.1"/>
</dbReference>
<accession>A0AAX4NHL0</accession>
<dbReference type="Pfam" id="PF05763">
    <property type="entry name" value="DUF835"/>
    <property type="match status" value="1"/>
</dbReference>
<dbReference type="EMBL" id="CP133772">
    <property type="protein sequence ID" value="WYY00559.1"/>
    <property type="molecule type" value="Genomic_DNA"/>
</dbReference>
<evidence type="ECO:0000313" key="3">
    <source>
        <dbReference type="Proteomes" id="UP001451606"/>
    </source>
</evidence>
<proteinExistence type="predicted"/>
<dbReference type="Proteomes" id="UP001451606">
    <property type="component" value="Chromosome"/>
</dbReference>
<dbReference type="InterPro" id="IPR008553">
    <property type="entry name" value="DUF835"/>
</dbReference>
<gene>
    <name evidence="2" type="ORF">OXIME_001137</name>
</gene>
<evidence type="ECO:0000259" key="1">
    <source>
        <dbReference type="Pfam" id="PF05763"/>
    </source>
</evidence>
<keyword evidence="3" id="KW-1185">Reference proteome</keyword>
<name>A0AAX4NHL0_9ARCH</name>
<evidence type="ECO:0000313" key="2">
    <source>
        <dbReference type="EMBL" id="WYY00559.1"/>
    </source>
</evidence>
<dbReference type="GeneID" id="95967874"/>
<organism evidence="2 3">
    <name type="scientific">Oxyplasma meridianum</name>
    <dbReference type="NCBI Taxonomy" id="3073602"/>
    <lineage>
        <taxon>Archaea</taxon>
        <taxon>Methanobacteriati</taxon>
        <taxon>Thermoplasmatota</taxon>
        <taxon>Thermoplasmata</taxon>
        <taxon>Thermoplasmatales</taxon>
        <taxon>Thermoplasmataceae</taxon>
        <taxon>Oxyplasma</taxon>
    </lineage>
</organism>
<sequence length="290" mass="33785">MILVYDEAGKHAEICNTLMIPTGVEYKVVSNFTESILEKEKPTSVMIYVDQDIKKPVENLLLREMREYLLILLMERDIEINERIRYSSEIVFLDILDLNESRKRLRKALSSHTVRKLKTINNFTIYLAKNGIYPGTVFYTKPENTQAFMSLLLSVNISKKNILIASRFNFALEMPEVFNDENFVWVTDSIGAQRNRPVNLSFISDTILKRMLEGKSNVVFVDIFDLLIVYHDFFEVARAFEQIKSAAIEKNSYLILVFSENAMDSIQFGQITRFCQEWQPQTIEDLEFRG</sequence>
<reference evidence="2 3" key="1">
    <citation type="submission" date="2023-09" db="EMBL/GenBank/DDBJ databases">
        <authorList>
            <person name="Golyshina O.V."/>
            <person name="Lunev E.A."/>
            <person name="Bargiela R."/>
            <person name="Gaines M.C."/>
            <person name="Daum B."/>
            <person name="Bale N.J."/>
            <person name="Koenen M."/>
            <person name="Sinninghe Damst J.S."/>
            <person name="Yakimov M."/>
            <person name="Golyshin P.N."/>
        </authorList>
    </citation>
    <scope>NUCLEOTIDE SEQUENCE [LARGE SCALE GENOMIC DNA]</scope>
    <source>
        <strain evidence="2 3">M1</strain>
    </source>
</reference>